<keyword evidence="3" id="KW-0677">Repeat</keyword>
<evidence type="ECO:0000256" key="4">
    <source>
        <dbReference type="ARBA" id="ARBA00022771"/>
    </source>
</evidence>
<dbReference type="Proteomes" id="UP000749559">
    <property type="component" value="Unassembled WGS sequence"/>
</dbReference>
<dbReference type="EMBL" id="CAIIXF020000002">
    <property type="protein sequence ID" value="CAH1777117.1"/>
    <property type="molecule type" value="Genomic_DNA"/>
</dbReference>
<keyword evidence="4" id="KW-0863">Zinc-finger</keyword>
<dbReference type="GO" id="GO:0008270">
    <property type="term" value="F:zinc ion binding"/>
    <property type="evidence" value="ECO:0007669"/>
    <property type="project" value="UniProtKB-KW"/>
</dbReference>
<dbReference type="PANTHER" id="PTHR24406">
    <property type="entry name" value="TRANSCRIPTIONAL REPRESSOR CTCFL-RELATED"/>
    <property type="match status" value="1"/>
</dbReference>
<evidence type="ECO:0000259" key="7">
    <source>
        <dbReference type="PROSITE" id="PS00028"/>
    </source>
</evidence>
<dbReference type="PROSITE" id="PS00028">
    <property type="entry name" value="ZINC_FINGER_C2H2_1"/>
    <property type="match status" value="1"/>
</dbReference>
<evidence type="ECO:0000313" key="8">
    <source>
        <dbReference type="EMBL" id="CAH1777117.1"/>
    </source>
</evidence>
<dbReference type="AlphaFoldDB" id="A0A8S4N7X6"/>
<dbReference type="GO" id="GO:0005634">
    <property type="term" value="C:nucleus"/>
    <property type="evidence" value="ECO:0007669"/>
    <property type="project" value="UniProtKB-SubCell"/>
</dbReference>
<evidence type="ECO:0000256" key="5">
    <source>
        <dbReference type="ARBA" id="ARBA00022833"/>
    </source>
</evidence>
<evidence type="ECO:0000256" key="2">
    <source>
        <dbReference type="ARBA" id="ARBA00022723"/>
    </source>
</evidence>
<feature type="non-terminal residue" evidence="8">
    <location>
        <position position="1"/>
    </location>
</feature>
<keyword evidence="6" id="KW-0539">Nucleus</keyword>
<protein>
    <recommendedName>
        <fullName evidence="7">C2H2-type domain-containing protein</fullName>
    </recommendedName>
</protein>
<evidence type="ECO:0000256" key="6">
    <source>
        <dbReference type="ARBA" id="ARBA00023242"/>
    </source>
</evidence>
<evidence type="ECO:0000256" key="3">
    <source>
        <dbReference type="ARBA" id="ARBA00022737"/>
    </source>
</evidence>
<reference evidence="8" key="1">
    <citation type="submission" date="2022-03" db="EMBL/GenBank/DDBJ databases">
        <authorList>
            <person name="Martin C."/>
        </authorList>
    </citation>
    <scope>NUCLEOTIDE SEQUENCE</scope>
</reference>
<comment type="subcellular location">
    <subcellularLocation>
        <location evidence="1">Nucleus</location>
    </subcellularLocation>
</comment>
<feature type="domain" description="C2H2-type" evidence="7">
    <location>
        <begin position="101"/>
        <end position="122"/>
    </location>
</feature>
<sequence length="204" mass="22639">IVYGVPSGSAKKRKPPELDTTSVANKIIKTEDPILIEEDMTTATDQAYMGGNNSAMAEQGAWASNYGNHDSTVADISTVGPSQKSPYGYPEPVEVEDTYTCELCVTQFPTIRCVEYHKQLVHNKFCDVCNTRLDQESDAAILEHGLTHKHTKSHQCSHCFKLFNSAAGLKVHLGNDLRCLMCGHQFLRSGKTSHMRQCKKQHPI</sequence>
<name>A0A8S4N7X6_OWEFU</name>
<accession>A0A8S4N7X6</accession>
<dbReference type="InterPro" id="IPR013087">
    <property type="entry name" value="Znf_C2H2_type"/>
</dbReference>
<organism evidence="8 9">
    <name type="scientific">Owenia fusiformis</name>
    <name type="common">Polychaete worm</name>
    <dbReference type="NCBI Taxonomy" id="6347"/>
    <lineage>
        <taxon>Eukaryota</taxon>
        <taxon>Metazoa</taxon>
        <taxon>Spiralia</taxon>
        <taxon>Lophotrochozoa</taxon>
        <taxon>Annelida</taxon>
        <taxon>Polychaeta</taxon>
        <taxon>Sedentaria</taxon>
        <taxon>Canalipalpata</taxon>
        <taxon>Sabellida</taxon>
        <taxon>Oweniida</taxon>
        <taxon>Oweniidae</taxon>
        <taxon>Owenia</taxon>
    </lineage>
</organism>
<gene>
    <name evidence="8" type="ORF">OFUS_LOCUS4203</name>
</gene>
<evidence type="ECO:0000313" key="9">
    <source>
        <dbReference type="Proteomes" id="UP000749559"/>
    </source>
</evidence>
<keyword evidence="2" id="KW-0479">Metal-binding</keyword>
<keyword evidence="9" id="KW-1185">Reference proteome</keyword>
<evidence type="ECO:0000256" key="1">
    <source>
        <dbReference type="ARBA" id="ARBA00004123"/>
    </source>
</evidence>
<proteinExistence type="predicted"/>
<comment type="caution">
    <text evidence="8">The sequence shown here is derived from an EMBL/GenBank/DDBJ whole genome shotgun (WGS) entry which is preliminary data.</text>
</comment>
<dbReference type="InterPro" id="IPR050888">
    <property type="entry name" value="ZnF_C2H2-type_TF"/>
</dbReference>
<keyword evidence="5" id="KW-0862">Zinc</keyword>